<accession>A0A0M4FSL8</accession>
<dbReference type="Proteomes" id="UP000067625">
    <property type="component" value="Chromosome"/>
</dbReference>
<feature type="domain" description="NFACT RNA-binding" evidence="6">
    <location>
        <begin position="452"/>
        <end position="540"/>
    </location>
</feature>
<dbReference type="Gene3D" id="3.40.970.40">
    <property type="entry name" value="fibrinogen binding protein from staphylococcus aureus domain like"/>
    <property type="match status" value="1"/>
</dbReference>
<comment type="function">
    <text evidence="5">Key component of the ribosome quality control system (RQC), a ribosome-associated complex that mediates the extraction of incompletely synthesized nascent chains from stalled ribosomes and their subsequent degradation. RqcH recruits Ala-charged tRNA, and with RqcP directs the elongation of stalled nascent chains on 50S ribosomal subunits, leading to non-templated C-terminal alanine extensions (Ala tail). The Ala tail promotes nascent chain degradation. May add between 1 and at least 8 Ala residues. Binds to stalled 50S ribosomal subunits.</text>
</comment>
<evidence type="ECO:0000313" key="8">
    <source>
        <dbReference type="Proteomes" id="UP000067625"/>
    </source>
</evidence>
<keyword evidence="4 5" id="KW-0648">Protein biosynthesis</keyword>
<dbReference type="OrthoDB" id="9766163at2"/>
<keyword evidence="1 5" id="KW-0820">tRNA-binding</keyword>
<proteinExistence type="inferred from homology"/>
<evidence type="ECO:0000259" key="6">
    <source>
        <dbReference type="Pfam" id="PF05670"/>
    </source>
</evidence>
<dbReference type="PANTHER" id="PTHR15239:SF6">
    <property type="entry name" value="RIBOSOME QUALITY CONTROL COMPLEX SUBUNIT NEMF"/>
    <property type="match status" value="1"/>
</dbReference>
<evidence type="ECO:0000313" key="7">
    <source>
        <dbReference type="EMBL" id="ALC81005.1"/>
    </source>
</evidence>
<dbReference type="Gene3D" id="2.30.310.10">
    <property type="entry name" value="ibrinogen binding protein from staphylococcus aureus domain"/>
    <property type="match status" value="1"/>
</dbReference>
<dbReference type="InterPro" id="IPR008532">
    <property type="entry name" value="NFACT_RNA-bd"/>
</dbReference>
<evidence type="ECO:0000256" key="5">
    <source>
        <dbReference type="HAMAP-Rule" id="MF_00844"/>
    </source>
</evidence>
<dbReference type="Pfam" id="PF05670">
    <property type="entry name" value="NFACT-R_1"/>
    <property type="match status" value="1"/>
</dbReference>
<dbReference type="RefSeq" id="WP_053602756.1">
    <property type="nucleotide sequence ID" value="NZ_CP012600.1"/>
</dbReference>
<gene>
    <name evidence="5" type="primary">rqcH</name>
    <name evidence="7" type="ORF">AM592_04920</name>
</gene>
<protein>
    <recommendedName>
        <fullName evidence="5">Rqc2 homolog RqcH</fullName>
        <shortName evidence="5">RqcH</shortName>
    </recommendedName>
</protein>
<dbReference type="Pfam" id="PF05833">
    <property type="entry name" value="NFACT_N"/>
    <property type="match status" value="1"/>
</dbReference>
<keyword evidence="2 5" id="KW-0699">rRNA-binding</keyword>
<dbReference type="GO" id="GO:0043023">
    <property type="term" value="F:ribosomal large subunit binding"/>
    <property type="evidence" value="ECO:0007669"/>
    <property type="project" value="UniProtKB-UniRule"/>
</dbReference>
<name>A0A0M4FSL8_9BACI</name>
<evidence type="ECO:0000256" key="1">
    <source>
        <dbReference type="ARBA" id="ARBA00022555"/>
    </source>
</evidence>
<dbReference type="GO" id="GO:0072344">
    <property type="term" value="P:rescue of stalled ribosome"/>
    <property type="evidence" value="ECO:0007669"/>
    <property type="project" value="UniProtKB-UniRule"/>
</dbReference>
<dbReference type="InterPro" id="IPR043682">
    <property type="entry name" value="RqcH_bacterial"/>
</dbReference>
<dbReference type="EMBL" id="CP012600">
    <property type="protein sequence ID" value="ALC81005.1"/>
    <property type="molecule type" value="Genomic_DNA"/>
</dbReference>
<organism evidence="7 8">
    <name type="scientific">Bacillus gobiensis</name>
    <dbReference type="NCBI Taxonomy" id="1441095"/>
    <lineage>
        <taxon>Bacteria</taxon>
        <taxon>Bacillati</taxon>
        <taxon>Bacillota</taxon>
        <taxon>Bacilli</taxon>
        <taxon>Bacillales</taxon>
        <taxon>Bacillaceae</taxon>
        <taxon>Bacillus</taxon>
    </lineage>
</organism>
<dbReference type="FunFam" id="2.30.310.10:FF:000004">
    <property type="entry name" value="Fibronectin-binding protein A"/>
    <property type="match status" value="1"/>
</dbReference>
<dbReference type="Gene3D" id="1.10.8.50">
    <property type="match status" value="1"/>
</dbReference>
<dbReference type="InterPro" id="IPR051608">
    <property type="entry name" value="RQC_Subunit_NEMF"/>
</dbReference>
<comment type="similarity">
    <text evidence="5">Belongs to the NEMF family.</text>
</comment>
<comment type="subunit">
    <text evidence="5">Associates with stalled 50S ribosomal subunits. Binds to RqcP.</text>
</comment>
<dbReference type="GO" id="GO:1990112">
    <property type="term" value="C:RQC complex"/>
    <property type="evidence" value="ECO:0007669"/>
    <property type="project" value="TreeGrafter"/>
</dbReference>
<dbReference type="PANTHER" id="PTHR15239">
    <property type="entry name" value="NUCLEAR EXPORT MEDIATOR FACTOR NEMF"/>
    <property type="match status" value="1"/>
</dbReference>
<dbReference type="HAMAP" id="MF_00844_B">
    <property type="entry name" value="RqcH_B"/>
    <property type="match status" value="1"/>
</dbReference>
<evidence type="ECO:0000256" key="2">
    <source>
        <dbReference type="ARBA" id="ARBA00022730"/>
    </source>
</evidence>
<reference evidence="8" key="1">
    <citation type="submission" date="2015-08" db="EMBL/GenBank/DDBJ databases">
        <title>Genome sequencing project for genomic taxonomy and phylogenomics of Bacillus-like bacteria.</title>
        <authorList>
            <person name="Liu B."/>
            <person name="Wang J."/>
            <person name="Zhu Y."/>
            <person name="Liu G."/>
            <person name="Chen Q."/>
            <person name="Chen Z."/>
            <person name="Lan J."/>
            <person name="Che J."/>
            <person name="Ge C."/>
            <person name="Shi H."/>
            <person name="Pan Z."/>
            <person name="Liu X."/>
        </authorList>
    </citation>
    <scope>NUCLEOTIDE SEQUENCE [LARGE SCALE GENOMIC DNA]</scope>
    <source>
        <strain evidence="8">FJAT-4402</strain>
    </source>
</reference>
<dbReference type="GO" id="GO:0019843">
    <property type="term" value="F:rRNA binding"/>
    <property type="evidence" value="ECO:0007669"/>
    <property type="project" value="UniProtKB-UniRule"/>
</dbReference>
<dbReference type="GO" id="GO:0000049">
    <property type="term" value="F:tRNA binding"/>
    <property type="evidence" value="ECO:0007669"/>
    <property type="project" value="UniProtKB-UniRule"/>
</dbReference>
<evidence type="ECO:0000256" key="3">
    <source>
        <dbReference type="ARBA" id="ARBA00022884"/>
    </source>
</evidence>
<keyword evidence="3 5" id="KW-0694">RNA-binding</keyword>
<keyword evidence="8" id="KW-1185">Reference proteome</keyword>
<dbReference type="STRING" id="1441095.AM592_04920"/>
<sequence>MAFDGIFTYGMVHELNKELAGGRLTKIHQPFKQELIFQIRANNKNNKLLLSAHPSYARIHLTEQSYKNPNEPPMFCMLLRKHIEGGIIEKVEQSGFDRIVVFHIRSRNEIGDPILRKLVCEIMGRHSNIILTDAENGTIIDSLKHLPPSVNSYRTVLPGQPYVAPPAQNKLSLLAAEEEDILKHIRFQEGQLEKQIVNVFSGVSPLFAKEAVYRSGIANRATLPKTLLSLFEDIRTKAFHPQFITSNKEYFYLLDLTHIDGSKKEFSSLSMLLDRFYFGKAERDRVKQQAQDLEKFVVNERKKNAKKIKKLESELKKSEKAEEYKIKGELLTANLYAVKKGDKEAVVTNYYDEEGGQLAISLNPNKTPSENAQNYFVKYQKAKSSVTFINEQIKLAEQEIQYFDLLLQQLSSASPQDVNEIREELEEGKYVKRRQQKGAKKAKNQKPTLDIYESTSGMSIWVGKNNKQNEYLTMKAASKEDVWLHTKDIPGSHVVIKNRDPDEQTIKEAAQIAAFFSKAKESGSVPVDYTKVRHVKKPNGSKPGFVTYDKQQTVFVTPDADLVLSLKKG</sequence>
<reference evidence="7 8" key="2">
    <citation type="journal article" date="2016" name="Int. J. Syst. Evol. Microbiol.">
        <title>Bacillus gobiensis sp. nov., isolated from a soil sample.</title>
        <authorList>
            <person name="Liu B."/>
            <person name="Liu G.H."/>
            <person name="Cetin S."/>
            <person name="Schumann P."/>
            <person name="Pan Z.Z."/>
            <person name="Chen Q.Q."/>
        </authorList>
    </citation>
    <scope>NUCLEOTIDE SEQUENCE [LARGE SCALE GENOMIC DNA]</scope>
    <source>
        <strain evidence="7 8">FJAT-4402</strain>
    </source>
</reference>
<dbReference type="AlphaFoldDB" id="A0A0M4FSL8"/>
<dbReference type="PATRIC" id="fig|1441095.3.peg.1077"/>
<evidence type="ECO:0000256" key="4">
    <source>
        <dbReference type="ARBA" id="ARBA00022917"/>
    </source>
</evidence>